<dbReference type="Gene3D" id="3.40.50.2300">
    <property type="match status" value="1"/>
</dbReference>
<evidence type="ECO:0000259" key="8">
    <source>
        <dbReference type="PROSITE" id="PS50110"/>
    </source>
</evidence>
<dbReference type="NCBIfam" id="NF045991">
    <property type="entry name" value="RespRegCtrARhodob"/>
    <property type="match status" value="1"/>
</dbReference>
<dbReference type="AlphaFoldDB" id="A0A4R1YSZ6"/>
<dbReference type="GO" id="GO:0032993">
    <property type="term" value="C:protein-DNA complex"/>
    <property type="evidence" value="ECO:0007669"/>
    <property type="project" value="TreeGrafter"/>
</dbReference>
<evidence type="ECO:0000256" key="5">
    <source>
        <dbReference type="ARBA" id="ARBA00023163"/>
    </source>
</evidence>
<dbReference type="GO" id="GO:0005829">
    <property type="term" value="C:cytosol"/>
    <property type="evidence" value="ECO:0007669"/>
    <property type="project" value="TreeGrafter"/>
</dbReference>
<dbReference type="RefSeq" id="WP_132695342.1">
    <property type="nucleotide sequence ID" value="NZ_SLVM01000014.1"/>
</dbReference>
<evidence type="ECO:0000256" key="1">
    <source>
        <dbReference type="ARBA" id="ARBA00022553"/>
    </source>
</evidence>
<dbReference type="Pfam" id="PF00072">
    <property type="entry name" value="Response_reg"/>
    <property type="match status" value="1"/>
</dbReference>
<keyword evidence="5" id="KW-0804">Transcription</keyword>
<evidence type="ECO:0000256" key="3">
    <source>
        <dbReference type="ARBA" id="ARBA00023015"/>
    </source>
</evidence>
<dbReference type="InterPro" id="IPR001789">
    <property type="entry name" value="Sig_transdc_resp-reg_receiver"/>
</dbReference>
<keyword evidence="3" id="KW-0805">Transcription regulation</keyword>
<dbReference type="InterPro" id="IPR001867">
    <property type="entry name" value="OmpR/PhoB-type_DNA-bd"/>
</dbReference>
<name>A0A4R1YSZ6_9RHOB</name>
<organism evidence="10 11">
    <name type="scientific">Rhodovulum steppense</name>
    <dbReference type="NCBI Taxonomy" id="540251"/>
    <lineage>
        <taxon>Bacteria</taxon>
        <taxon>Pseudomonadati</taxon>
        <taxon>Pseudomonadota</taxon>
        <taxon>Alphaproteobacteria</taxon>
        <taxon>Rhodobacterales</taxon>
        <taxon>Paracoccaceae</taxon>
        <taxon>Rhodovulum</taxon>
    </lineage>
</organism>
<evidence type="ECO:0000313" key="10">
    <source>
        <dbReference type="EMBL" id="TCM83373.1"/>
    </source>
</evidence>
<dbReference type="Proteomes" id="UP000295277">
    <property type="component" value="Unassembled WGS sequence"/>
</dbReference>
<gene>
    <name evidence="10" type="ORF">EV216_11429</name>
</gene>
<evidence type="ECO:0000256" key="2">
    <source>
        <dbReference type="ARBA" id="ARBA00023012"/>
    </source>
</evidence>
<keyword evidence="4 7" id="KW-0238">DNA-binding</keyword>
<evidence type="ECO:0000259" key="9">
    <source>
        <dbReference type="PROSITE" id="PS51755"/>
    </source>
</evidence>
<dbReference type="PANTHER" id="PTHR48111:SF22">
    <property type="entry name" value="REGULATOR OF RPOS"/>
    <property type="match status" value="1"/>
</dbReference>
<dbReference type="GO" id="GO:0000976">
    <property type="term" value="F:transcription cis-regulatory region binding"/>
    <property type="evidence" value="ECO:0007669"/>
    <property type="project" value="TreeGrafter"/>
</dbReference>
<dbReference type="Pfam" id="PF00486">
    <property type="entry name" value="Trans_reg_C"/>
    <property type="match status" value="1"/>
</dbReference>
<evidence type="ECO:0000256" key="4">
    <source>
        <dbReference type="ARBA" id="ARBA00023125"/>
    </source>
</evidence>
<dbReference type="PANTHER" id="PTHR48111">
    <property type="entry name" value="REGULATOR OF RPOS"/>
    <property type="match status" value="1"/>
</dbReference>
<keyword evidence="11" id="KW-1185">Reference proteome</keyword>
<dbReference type="PROSITE" id="PS50110">
    <property type="entry name" value="RESPONSE_REGULATORY"/>
    <property type="match status" value="1"/>
</dbReference>
<dbReference type="FunFam" id="1.10.10.10:FF:000052">
    <property type="entry name" value="Cell cycle response regulator"/>
    <property type="match status" value="1"/>
</dbReference>
<dbReference type="Gene3D" id="1.10.10.10">
    <property type="entry name" value="Winged helix-like DNA-binding domain superfamily/Winged helix DNA-binding domain"/>
    <property type="match status" value="1"/>
</dbReference>
<dbReference type="GO" id="GO:0000156">
    <property type="term" value="F:phosphorelay response regulator activity"/>
    <property type="evidence" value="ECO:0007669"/>
    <property type="project" value="TreeGrafter"/>
</dbReference>
<evidence type="ECO:0000313" key="11">
    <source>
        <dbReference type="Proteomes" id="UP000295277"/>
    </source>
</evidence>
<keyword evidence="1 6" id="KW-0597">Phosphoprotein</keyword>
<proteinExistence type="predicted"/>
<dbReference type="SUPFAM" id="SSF52172">
    <property type="entry name" value="CheY-like"/>
    <property type="match status" value="1"/>
</dbReference>
<dbReference type="Gene3D" id="6.10.250.690">
    <property type="match status" value="1"/>
</dbReference>
<dbReference type="CDD" id="cd00383">
    <property type="entry name" value="trans_reg_C"/>
    <property type="match status" value="1"/>
</dbReference>
<dbReference type="InterPro" id="IPR011006">
    <property type="entry name" value="CheY-like_superfamily"/>
</dbReference>
<feature type="domain" description="Response regulatory" evidence="8">
    <location>
        <begin position="2"/>
        <end position="116"/>
    </location>
</feature>
<feature type="domain" description="OmpR/PhoB-type" evidence="9">
    <location>
        <begin position="124"/>
        <end position="223"/>
    </location>
</feature>
<comment type="caution">
    <text evidence="10">The sequence shown here is derived from an EMBL/GenBank/DDBJ whole genome shotgun (WGS) entry which is preliminary data.</text>
</comment>
<dbReference type="OrthoDB" id="9802426at2"/>
<feature type="modified residue" description="4-aspartylphosphate" evidence="6">
    <location>
        <position position="51"/>
    </location>
</feature>
<accession>A0A4R1YSZ6</accession>
<protein>
    <submittedName>
        <fullName evidence="10">Winged helix family two component transcriptional regulator</fullName>
    </submittedName>
</protein>
<dbReference type="PROSITE" id="PS51755">
    <property type="entry name" value="OMPR_PHOB"/>
    <property type="match status" value="1"/>
</dbReference>
<dbReference type="InterPro" id="IPR039420">
    <property type="entry name" value="WalR-like"/>
</dbReference>
<dbReference type="SMART" id="SM00448">
    <property type="entry name" value="REC"/>
    <property type="match status" value="1"/>
</dbReference>
<dbReference type="InterPro" id="IPR036388">
    <property type="entry name" value="WH-like_DNA-bd_sf"/>
</dbReference>
<sequence length="239" mass="26867">MRVLLVEDDPTTAKSIELMLTHANLNVYTTDLGEEGIDLAKLYDYDLILLDLNLPDMNGHEVLRQLRLARIDTPILILSGASDTENKIKGFGFGADDYMTKPFHREELVARIHAIIRRSKGHAQSVIRTGRIEVNLDAKTVDVEGKPVHLTGKEYQMLELLSLRKGTTLTKEMFLNHLYGGMDEPELKIIDVFICKLRKKLAQATGGETYIETVWGRGYVLRDPEPVRGELPRSIALGA</sequence>
<dbReference type="CDD" id="cd17616">
    <property type="entry name" value="REC_OmpR_CtrA"/>
    <property type="match status" value="1"/>
</dbReference>
<dbReference type="GO" id="GO:0006355">
    <property type="term" value="P:regulation of DNA-templated transcription"/>
    <property type="evidence" value="ECO:0007669"/>
    <property type="project" value="InterPro"/>
</dbReference>
<reference evidence="10 11" key="1">
    <citation type="submission" date="2019-03" db="EMBL/GenBank/DDBJ databases">
        <title>Genomic Encyclopedia of Type Strains, Phase IV (KMG-IV): sequencing the most valuable type-strain genomes for metagenomic binning, comparative biology and taxonomic classification.</title>
        <authorList>
            <person name="Goeker M."/>
        </authorList>
    </citation>
    <scope>NUCLEOTIDE SEQUENCE [LARGE SCALE GENOMIC DNA]</scope>
    <source>
        <strain evidence="10 11">DSM 21153</strain>
    </source>
</reference>
<dbReference type="SMART" id="SM00862">
    <property type="entry name" value="Trans_reg_C"/>
    <property type="match status" value="1"/>
</dbReference>
<evidence type="ECO:0000256" key="6">
    <source>
        <dbReference type="PROSITE-ProRule" id="PRU00169"/>
    </source>
</evidence>
<keyword evidence="2" id="KW-0902">Two-component regulatory system</keyword>
<dbReference type="EMBL" id="SLVM01000014">
    <property type="protein sequence ID" value="TCM83373.1"/>
    <property type="molecule type" value="Genomic_DNA"/>
</dbReference>
<evidence type="ECO:0000256" key="7">
    <source>
        <dbReference type="PROSITE-ProRule" id="PRU01091"/>
    </source>
</evidence>
<feature type="DNA-binding region" description="OmpR/PhoB-type" evidence="7">
    <location>
        <begin position="124"/>
        <end position="223"/>
    </location>
</feature>